<dbReference type="EMBL" id="JASAOK010000002">
    <property type="protein sequence ID" value="KAK6225505.1"/>
    <property type="molecule type" value="Genomic_DNA"/>
</dbReference>
<accession>A0AAV9TRU7</accession>
<organism evidence="2 3">
    <name type="scientific">Colletotrichum tabaci</name>
    <dbReference type="NCBI Taxonomy" id="1209068"/>
    <lineage>
        <taxon>Eukaryota</taxon>
        <taxon>Fungi</taxon>
        <taxon>Dikarya</taxon>
        <taxon>Ascomycota</taxon>
        <taxon>Pezizomycotina</taxon>
        <taxon>Sordariomycetes</taxon>
        <taxon>Hypocreomycetidae</taxon>
        <taxon>Glomerellales</taxon>
        <taxon>Glomerellaceae</taxon>
        <taxon>Colletotrichum</taxon>
        <taxon>Colletotrichum destructivum species complex</taxon>
    </lineage>
</organism>
<dbReference type="AlphaFoldDB" id="A0AAV9TRU7"/>
<feature type="region of interest" description="Disordered" evidence="1">
    <location>
        <begin position="1"/>
        <end position="67"/>
    </location>
</feature>
<protein>
    <submittedName>
        <fullName evidence="2">Uncharacterized protein</fullName>
    </submittedName>
</protein>
<evidence type="ECO:0000313" key="3">
    <source>
        <dbReference type="Proteomes" id="UP001327957"/>
    </source>
</evidence>
<evidence type="ECO:0000256" key="1">
    <source>
        <dbReference type="SAM" id="MobiDB-lite"/>
    </source>
</evidence>
<dbReference type="Proteomes" id="UP001327957">
    <property type="component" value="Unassembled WGS sequence"/>
</dbReference>
<gene>
    <name evidence="2" type="ORF">QIS74_01552</name>
</gene>
<proteinExistence type="predicted"/>
<reference evidence="2 3" key="1">
    <citation type="submission" date="2023-04" db="EMBL/GenBank/DDBJ databases">
        <title>Colletotrichum tabacum stain YC1 causing leaf anthracnose on Nicotiana tabacum(L.) cv.</title>
        <authorList>
            <person name="Ji Z."/>
            <person name="Wang M."/>
            <person name="Zhang J."/>
            <person name="Wang N."/>
            <person name="Zhou Z."/>
        </authorList>
    </citation>
    <scope>NUCLEOTIDE SEQUENCE [LARGE SCALE GENOMIC DNA]</scope>
    <source>
        <strain evidence="2 3">YC1</strain>
    </source>
</reference>
<comment type="caution">
    <text evidence="2">The sequence shown here is derived from an EMBL/GenBank/DDBJ whole genome shotgun (WGS) entry which is preliminary data.</text>
</comment>
<evidence type="ECO:0000313" key="2">
    <source>
        <dbReference type="EMBL" id="KAK6225505.1"/>
    </source>
</evidence>
<feature type="compositionally biased region" description="Polar residues" evidence="1">
    <location>
        <begin position="56"/>
        <end position="67"/>
    </location>
</feature>
<name>A0AAV9TRU7_9PEZI</name>
<sequence>MSARSQNPAFIGHSTPKQTHLHSTTEESKKQLAKRRTSMYLGQPASEEPSAYRASFRSTSAYDSGSAHQARIEADLKQTMRQFNGK</sequence>
<keyword evidence="3" id="KW-1185">Reference proteome</keyword>